<dbReference type="RefSeq" id="YP_010796481.1">
    <property type="nucleotide sequence ID" value="NC_076031.1"/>
</dbReference>
<sequence length="279" mass="32501">MIIVTFECCKINFAPDDMYTEQFIKLCNCWPGSVKIYIAPEDNSDELYDVYLMTMTEVIKSRDLVLSKYRQRGTFVHTFEHGCVNDVLVVAVNRSLMYGIMKSPQSYITSTDVQMMEKMSRCDPYVVFAELYKDSCYERFKRAKNPRLNSKARHIANVLHAMTDDNHVFQAWPGSLHPLRIRMTAAIERFIEQLKAHNLDDDSIDCVMGTRITCDLHRLMAHRSMELHLLYKTRGTVLGFVRAIEYDFCLNDHYNDFVQNTEFVNVQQIIGEAESILFI</sequence>
<accession>A0A346TPF9</accession>
<proteinExistence type="predicted"/>
<organism evidence="1 2">
    <name type="scientific">Mythimna unipuncta nucleopolyhedrovirus</name>
    <dbReference type="NCBI Taxonomy" id="447897"/>
    <lineage>
        <taxon>Viruses</taxon>
        <taxon>Viruses incertae sedis</taxon>
        <taxon>Naldaviricetes</taxon>
        <taxon>Lefavirales</taxon>
        <taxon>Baculoviridae</taxon>
        <taxon>Alphabaculovirus</taxon>
    </lineage>
</organism>
<evidence type="ECO:0000313" key="2">
    <source>
        <dbReference type="Proteomes" id="UP000501969"/>
    </source>
</evidence>
<protein>
    <submittedName>
        <fullName evidence="1">ORF22</fullName>
    </submittedName>
</protein>
<evidence type="ECO:0000313" key="1">
    <source>
        <dbReference type="EMBL" id="AXU41469.1"/>
    </source>
</evidence>
<dbReference type="GeneID" id="80533976"/>
<dbReference type="Proteomes" id="UP000501969">
    <property type="component" value="Segment"/>
</dbReference>
<dbReference type="KEGG" id="vg:80533976"/>
<keyword evidence="2" id="KW-1185">Reference proteome</keyword>
<name>A0A346TPF9_9ABAC</name>
<dbReference type="EMBL" id="MH124167">
    <property type="protein sequence ID" value="AXU41469.1"/>
    <property type="molecule type" value="Genomic_DNA"/>
</dbReference>
<reference evidence="1 2" key="1">
    <citation type="submission" date="2018-03" db="EMBL/GenBank/DDBJ databases">
        <title>Complete genome sequence of a second alphabaculovirus from the true armyworm, Mythimna unipuncta.</title>
        <authorList>
            <person name="Harrison R.L."/>
            <person name="Mowery J.D."/>
            <person name="Bauchan G.R."/>
            <person name="Theilmann D.A."/>
            <person name="Erlandson M.A."/>
        </authorList>
    </citation>
    <scope>NUCLEOTIDE SEQUENCE [LARGE SCALE GENOMIC DNA]</scope>
    <source>
        <strain evidence="1 2">KY310</strain>
    </source>
</reference>